<evidence type="ECO:0000256" key="6">
    <source>
        <dbReference type="SAM" id="MobiDB-lite"/>
    </source>
</evidence>
<dbReference type="PANTHER" id="PTHR35798:SF1">
    <property type="entry name" value="CELL DIVISION PROTEIN SEPF"/>
    <property type="match status" value="1"/>
</dbReference>
<comment type="function">
    <text evidence="4 5">Cell division protein that is part of the divisome complex and is recruited early to the Z-ring. Probably stimulates Z-ring formation, perhaps through the cross-linking of FtsZ protofilaments. Its function overlaps with FtsA.</text>
</comment>
<keyword evidence="3 5" id="KW-0131">Cell cycle</keyword>
<comment type="subcellular location">
    <subcellularLocation>
        <location evidence="5">Cytoplasm</location>
    </subcellularLocation>
    <text evidence="5">Localizes to the division site, in a FtsZ-dependent manner.</text>
</comment>
<dbReference type="InterPro" id="IPR023052">
    <property type="entry name" value="Cell_div_SepF"/>
</dbReference>
<keyword evidence="2 5" id="KW-0717">Septation</keyword>
<comment type="caution">
    <text evidence="7">The sequence shown here is derived from an EMBL/GenBank/DDBJ whole genome shotgun (WGS) entry which is preliminary data.</text>
</comment>
<accession>A0A832H0R2</accession>
<evidence type="ECO:0000256" key="5">
    <source>
        <dbReference type="HAMAP-Rule" id="MF_01197"/>
    </source>
</evidence>
<evidence type="ECO:0000256" key="2">
    <source>
        <dbReference type="ARBA" id="ARBA00023210"/>
    </source>
</evidence>
<dbReference type="HAMAP" id="MF_01197">
    <property type="entry name" value="SepF"/>
    <property type="match status" value="1"/>
</dbReference>
<keyword evidence="1 5" id="KW-0132">Cell division</keyword>
<dbReference type="GO" id="GO:0043093">
    <property type="term" value="P:FtsZ-dependent cytokinesis"/>
    <property type="evidence" value="ECO:0007669"/>
    <property type="project" value="UniProtKB-UniRule"/>
</dbReference>
<organism evidence="7">
    <name type="scientific">Oscillatoriales cyanobacterium SpSt-402</name>
    <dbReference type="NCBI Taxonomy" id="2282168"/>
    <lineage>
        <taxon>Bacteria</taxon>
        <taxon>Bacillati</taxon>
        <taxon>Cyanobacteriota</taxon>
        <taxon>Cyanophyceae</taxon>
        <taxon>Oscillatoriophycideae</taxon>
        <taxon>Oscillatoriales</taxon>
    </lineage>
</organism>
<keyword evidence="5" id="KW-0963">Cytoplasm</keyword>
<dbReference type="Pfam" id="PF04472">
    <property type="entry name" value="SepF"/>
    <property type="match status" value="1"/>
</dbReference>
<dbReference type="InterPro" id="IPR007561">
    <property type="entry name" value="Cell_div_SepF/SepF-rel"/>
</dbReference>
<evidence type="ECO:0000256" key="1">
    <source>
        <dbReference type="ARBA" id="ARBA00022618"/>
    </source>
</evidence>
<dbReference type="AlphaFoldDB" id="A0A832H0R2"/>
<dbReference type="GO" id="GO:0005737">
    <property type="term" value="C:cytoplasm"/>
    <property type="evidence" value="ECO:0007669"/>
    <property type="project" value="UniProtKB-SubCell"/>
</dbReference>
<feature type="region of interest" description="Disordered" evidence="6">
    <location>
        <begin position="171"/>
        <end position="190"/>
    </location>
</feature>
<evidence type="ECO:0000256" key="3">
    <source>
        <dbReference type="ARBA" id="ARBA00023306"/>
    </source>
</evidence>
<dbReference type="Gene3D" id="3.30.110.150">
    <property type="entry name" value="SepF-like protein"/>
    <property type="match status" value="1"/>
</dbReference>
<comment type="similarity">
    <text evidence="5">Belongs to the SepF family.</text>
</comment>
<dbReference type="EMBL" id="DSRD01000432">
    <property type="protein sequence ID" value="HGW93960.1"/>
    <property type="molecule type" value="Genomic_DNA"/>
</dbReference>
<dbReference type="GO" id="GO:0000917">
    <property type="term" value="P:division septum assembly"/>
    <property type="evidence" value="ECO:0007669"/>
    <property type="project" value="UniProtKB-KW"/>
</dbReference>
<sequence length="190" mass="21371">MNIFQRVWDSFGFNEQFDEADYDYEYGDEEFVQDPTIQDQPMMLPRSDRAVPPMNNVIGMPNRANGISEVVVLQPRSFEEIPHAVKLLRERKSVILNMMLMDPDQAQRSVDFVAGGVFAIDGHQERLGENIFLFTPNVVQITAHGSAQPATFSAPVQPPIQVNPSMSVISPTIASPEGYRQPPDSQFRMS</sequence>
<gene>
    <name evidence="5" type="primary">sepF</name>
    <name evidence="7" type="ORF">ENR47_06725</name>
</gene>
<dbReference type="InterPro" id="IPR038594">
    <property type="entry name" value="SepF-like_sf"/>
</dbReference>
<dbReference type="PANTHER" id="PTHR35798">
    <property type="entry name" value="CELL DIVISION PROTEIN SEPF"/>
    <property type="match status" value="1"/>
</dbReference>
<proteinExistence type="inferred from homology"/>
<protein>
    <recommendedName>
        <fullName evidence="5">Cell division protein SepF</fullName>
    </recommendedName>
</protein>
<comment type="subunit">
    <text evidence="5">Homodimer. Interacts with FtsZ.</text>
</comment>
<name>A0A832H0R2_9CYAN</name>
<evidence type="ECO:0000313" key="7">
    <source>
        <dbReference type="EMBL" id="HGW93960.1"/>
    </source>
</evidence>
<reference evidence="7" key="1">
    <citation type="journal article" date="2020" name="mSystems">
        <title>Genome- and Community-Level Interaction Insights into Carbon Utilization and Element Cycling Functions of Hydrothermarchaeota in Hydrothermal Sediment.</title>
        <authorList>
            <person name="Zhou Z."/>
            <person name="Liu Y."/>
            <person name="Xu W."/>
            <person name="Pan J."/>
            <person name="Luo Z.H."/>
            <person name="Li M."/>
        </authorList>
    </citation>
    <scope>NUCLEOTIDE SEQUENCE [LARGE SCALE GENOMIC DNA]</scope>
    <source>
        <strain evidence="7">SpSt-402</strain>
    </source>
</reference>
<evidence type="ECO:0000256" key="4">
    <source>
        <dbReference type="ARBA" id="ARBA00044936"/>
    </source>
</evidence>